<reference evidence="5 6" key="1">
    <citation type="submission" date="2019-12" db="EMBL/GenBank/DDBJ databases">
        <title>Genomic-based taxomic classification of the family Erythrobacteraceae.</title>
        <authorList>
            <person name="Xu L."/>
        </authorList>
    </citation>
    <scope>NUCLEOTIDE SEQUENCE [LARGE SCALE GENOMIC DNA]</scope>
    <source>
        <strain evidence="5 6">KCTC 42006</strain>
    </source>
</reference>
<dbReference type="RefSeq" id="WP_160612160.1">
    <property type="nucleotide sequence ID" value="NZ_JAUFQM010000001.1"/>
</dbReference>
<feature type="domain" description="GH16" evidence="4">
    <location>
        <begin position="39"/>
        <end position="298"/>
    </location>
</feature>
<sequence length="300" mass="34019">MTLFSFIAAAAAATQLVHAEASQTAQTTAVGSPQHNTPAREPHRPPQGYELVFADEFDSGSMPDPEKWGYDTHRNTVGWYNNELQYYASARPENVRLENGNLVLEARKEVLDRGAFPDWGEQEYTSTRLFTQGKAAWTYGFYEIRAKLPCGRGTWPAIWMLPEDPDVVWPNGGEIDIMEHVGFEPGVIHNSVHTKAFNWGRGTQRTASFRADSVCGQFHRYQLLWTPKILLFGFDDQPKFLFEKKSSGNARWPFDKNMHLLLNIAIGGDWGGRKGIDNDALPARMEIDHVRVYQLKSKDE</sequence>
<dbReference type="CDD" id="cd08023">
    <property type="entry name" value="GH16_laminarinase_like"/>
    <property type="match status" value="1"/>
</dbReference>
<dbReference type="InterPro" id="IPR050546">
    <property type="entry name" value="Glycosyl_Hydrlase_16"/>
</dbReference>
<keyword evidence="3" id="KW-0732">Signal</keyword>
<dbReference type="Pfam" id="PF00722">
    <property type="entry name" value="Glyco_hydro_16"/>
    <property type="match status" value="1"/>
</dbReference>
<dbReference type="Gene3D" id="2.60.120.200">
    <property type="match status" value="1"/>
</dbReference>
<accession>A0A844Z2T0</accession>
<evidence type="ECO:0000256" key="2">
    <source>
        <dbReference type="SAM" id="MobiDB-lite"/>
    </source>
</evidence>
<name>A0A844Z2T0_9SPHN</name>
<evidence type="ECO:0000256" key="1">
    <source>
        <dbReference type="ARBA" id="ARBA00006865"/>
    </source>
</evidence>
<keyword evidence="5" id="KW-0378">Hydrolase</keyword>
<dbReference type="OrthoDB" id="9809583at2"/>
<evidence type="ECO:0000313" key="6">
    <source>
        <dbReference type="Proteomes" id="UP000460290"/>
    </source>
</evidence>
<feature type="compositionally biased region" description="Polar residues" evidence="2">
    <location>
        <begin position="24"/>
        <end position="37"/>
    </location>
</feature>
<comment type="similarity">
    <text evidence="1">Belongs to the glycosyl hydrolase 16 family.</text>
</comment>
<dbReference type="Proteomes" id="UP000460290">
    <property type="component" value="Unassembled WGS sequence"/>
</dbReference>
<evidence type="ECO:0000259" key="4">
    <source>
        <dbReference type="PROSITE" id="PS51762"/>
    </source>
</evidence>
<feature type="region of interest" description="Disordered" evidence="2">
    <location>
        <begin position="24"/>
        <end position="46"/>
    </location>
</feature>
<dbReference type="PANTHER" id="PTHR10963">
    <property type="entry name" value="GLYCOSYL HYDROLASE-RELATED"/>
    <property type="match status" value="1"/>
</dbReference>
<dbReference type="PROSITE" id="PS51762">
    <property type="entry name" value="GH16_2"/>
    <property type="match status" value="1"/>
</dbReference>
<gene>
    <name evidence="5" type="ORF">GRI35_00215</name>
</gene>
<feature type="signal peptide" evidence="3">
    <location>
        <begin position="1"/>
        <end position="19"/>
    </location>
</feature>
<dbReference type="GO" id="GO:0005975">
    <property type="term" value="P:carbohydrate metabolic process"/>
    <property type="evidence" value="ECO:0007669"/>
    <property type="project" value="InterPro"/>
</dbReference>
<evidence type="ECO:0000313" key="5">
    <source>
        <dbReference type="EMBL" id="MXO81794.1"/>
    </source>
</evidence>
<dbReference type="InterPro" id="IPR000757">
    <property type="entry name" value="Beta-glucanase-like"/>
</dbReference>
<dbReference type="AlphaFoldDB" id="A0A844Z2T0"/>
<dbReference type="GO" id="GO:0004553">
    <property type="term" value="F:hydrolase activity, hydrolyzing O-glycosyl compounds"/>
    <property type="evidence" value="ECO:0007669"/>
    <property type="project" value="InterPro"/>
</dbReference>
<dbReference type="InterPro" id="IPR013320">
    <property type="entry name" value="ConA-like_dom_sf"/>
</dbReference>
<keyword evidence="6" id="KW-1185">Reference proteome</keyword>
<evidence type="ECO:0000256" key="3">
    <source>
        <dbReference type="SAM" id="SignalP"/>
    </source>
</evidence>
<protein>
    <submittedName>
        <fullName evidence="5">Family 16 glycosylhydrolase</fullName>
    </submittedName>
</protein>
<feature type="chain" id="PRO_5032715624" evidence="3">
    <location>
        <begin position="20"/>
        <end position="300"/>
    </location>
</feature>
<proteinExistence type="inferred from homology"/>
<dbReference type="EMBL" id="WTYZ01000001">
    <property type="protein sequence ID" value="MXO81794.1"/>
    <property type="molecule type" value="Genomic_DNA"/>
</dbReference>
<comment type="caution">
    <text evidence="5">The sequence shown here is derived from an EMBL/GenBank/DDBJ whole genome shotgun (WGS) entry which is preliminary data.</text>
</comment>
<organism evidence="5 6">
    <name type="scientific">Pontixanthobacter aestiaquae</name>
    <dbReference type="NCBI Taxonomy" id="1509367"/>
    <lineage>
        <taxon>Bacteria</taxon>
        <taxon>Pseudomonadati</taxon>
        <taxon>Pseudomonadota</taxon>
        <taxon>Alphaproteobacteria</taxon>
        <taxon>Sphingomonadales</taxon>
        <taxon>Erythrobacteraceae</taxon>
        <taxon>Pontixanthobacter</taxon>
    </lineage>
</organism>
<dbReference type="SUPFAM" id="SSF49899">
    <property type="entry name" value="Concanavalin A-like lectins/glucanases"/>
    <property type="match status" value="1"/>
</dbReference>
<dbReference type="PANTHER" id="PTHR10963:SF55">
    <property type="entry name" value="GLYCOSIDE HYDROLASE FAMILY 16 PROTEIN"/>
    <property type="match status" value="1"/>
</dbReference>